<accession>A0ABY5ZQL1</accession>
<dbReference type="Proteomes" id="UP001060414">
    <property type="component" value="Chromosome"/>
</dbReference>
<name>A0ABY5ZQL1_9BACT</name>
<reference evidence="1" key="1">
    <citation type="journal article" date="2022" name="Environ. Microbiol.">
        <title>Geoalkalibacter halelectricus SAP #1 sp. nov. possessing extracellular electron transfer and mineral#reducing capabilities from a haloalkaline environment.</title>
        <authorList>
            <person name="Yadav S."/>
            <person name="Singh R."/>
            <person name="Sundharam S.S."/>
            <person name="Chaudhary S."/>
            <person name="Krishnamurthi S."/>
            <person name="Patil S.A."/>
        </authorList>
    </citation>
    <scope>NUCLEOTIDE SEQUENCE</scope>
    <source>
        <strain evidence="1">SAP-1</strain>
    </source>
</reference>
<proteinExistence type="predicted"/>
<dbReference type="RefSeq" id="WP_260748522.1">
    <property type="nucleotide sequence ID" value="NZ_CP092109.1"/>
</dbReference>
<evidence type="ECO:0000313" key="1">
    <source>
        <dbReference type="EMBL" id="UWZ80165.1"/>
    </source>
</evidence>
<protein>
    <submittedName>
        <fullName evidence="1">DUF2589 domain-containing protein</fullName>
    </submittedName>
</protein>
<dbReference type="EMBL" id="CP092109">
    <property type="protein sequence ID" value="UWZ80165.1"/>
    <property type="molecule type" value="Genomic_DNA"/>
</dbReference>
<evidence type="ECO:0000313" key="2">
    <source>
        <dbReference type="Proteomes" id="UP001060414"/>
    </source>
</evidence>
<gene>
    <name evidence="1" type="ORF">L9S41_01920</name>
</gene>
<sequence>MANGNQDTATRQLGNIPFGALIGGPMTAAVEAQAKAAQSSLGFIEGVAFDKDGKVRNVTFDYEGPGGAEKLTVPILTIVPIPFIRIDDMTINFKASINASTEATTTSAESSEGKVALAASAKYLFFSAKLDASYSSKKDSSATKNSKYSVEYTMDINVHAVQDDVPAGMAKVLNILTDNIKAAKP</sequence>
<dbReference type="InterPro" id="IPR024510">
    <property type="entry name" value="DUF2589"/>
</dbReference>
<keyword evidence="2" id="KW-1185">Reference proteome</keyword>
<dbReference type="Pfam" id="PF11655">
    <property type="entry name" value="DUF2589"/>
    <property type="match status" value="1"/>
</dbReference>
<organism evidence="1 2">
    <name type="scientific">Geoalkalibacter halelectricus</name>
    <dbReference type="NCBI Taxonomy" id="2847045"/>
    <lineage>
        <taxon>Bacteria</taxon>
        <taxon>Pseudomonadati</taxon>
        <taxon>Thermodesulfobacteriota</taxon>
        <taxon>Desulfuromonadia</taxon>
        <taxon>Desulfuromonadales</taxon>
        <taxon>Geoalkalibacteraceae</taxon>
        <taxon>Geoalkalibacter</taxon>
    </lineage>
</organism>